<feature type="region of interest" description="Disordered" evidence="2">
    <location>
        <begin position="164"/>
        <end position="190"/>
    </location>
</feature>
<dbReference type="EMBL" id="JAVRRJ010000008">
    <property type="protein sequence ID" value="KAK5082411.1"/>
    <property type="molecule type" value="Genomic_DNA"/>
</dbReference>
<dbReference type="GO" id="GO:0006446">
    <property type="term" value="P:regulation of translational initiation"/>
    <property type="evidence" value="ECO:0007669"/>
    <property type="project" value="TreeGrafter"/>
</dbReference>
<evidence type="ECO:0000259" key="3">
    <source>
        <dbReference type="Pfam" id="PF01205"/>
    </source>
</evidence>
<dbReference type="InterPro" id="IPR023582">
    <property type="entry name" value="Impact"/>
</dbReference>
<dbReference type="GO" id="GO:0140469">
    <property type="term" value="P:GCN2-mediated signaling"/>
    <property type="evidence" value="ECO:0007669"/>
    <property type="project" value="TreeGrafter"/>
</dbReference>
<dbReference type="SUPFAM" id="SSF54211">
    <property type="entry name" value="Ribosomal protein S5 domain 2-like"/>
    <property type="match status" value="1"/>
</dbReference>
<comment type="similarity">
    <text evidence="1">Belongs to the IMPACT family.</text>
</comment>
<evidence type="ECO:0000313" key="5">
    <source>
        <dbReference type="Proteomes" id="UP001309876"/>
    </source>
</evidence>
<accession>A0AAN7SVB2</accession>
<proteinExistence type="inferred from homology"/>
<evidence type="ECO:0000256" key="1">
    <source>
        <dbReference type="ARBA" id="ARBA00007665"/>
    </source>
</evidence>
<dbReference type="AlphaFoldDB" id="A0AAN7SVB2"/>
<dbReference type="InterPro" id="IPR020568">
    <property type="entry name" value="Ribosomal_Su5_D2-typ_SF"/>
</dbReference>
<comment type="caution">
    <text evidence="4">The sequence shown here is derived from an EMBL/GenBank/DDBJ whole genome shotgun (WGS) entry which is preliminary data.</text>
</comment>
<dbReference type="Gene3D" id="3.30.230.30">
    <property type="entry name" value="Impact, N-terminal domain"/>
    <property type="match status" value="1"/>
</dbReference>
<feature type="region of interest" description="Disordered" evidence="2">
    <location>
        <begin position="78"/>
        <end position="99"/>
    </location>
</feature>
<feature type="region of interest" description="Disordered" evidence="2">
    <location>
        <begin position="218"/>
        <end position="247"/>
    </location>
</feature>
<dbReference type="InterPro" id="IPR001498">
    <property type="entry name" value="Impact_N"/>
</dbReference>
<feature type="domain" description="Impact N-terminal" evidence="3">
    <location>
        <begin position="32"/>
        <end position="151"/>
    </location>
</feature>
<feature type="compositionally biased region" description="Low complexity" evidence="2">
    <location>
        <begin position="224"/>
        <end position="242"/>
    </location>
</feature>
<evidence type="ECO:0000256" key="2">
    <source>
        <dbReference type="SAM" id="MobiDB-lite"/>
    </source>
</evidence>
<dbReference type="InterPro" id="IPR036956">
    <property type="entry name" value="Impact_N_sf"/>
</dbReference>
<reference evidence="4 5" key="1">
    <citation type="submission" date="2023-08" db="EMBL/GenBank/DDBJ databases">
        <title>Black Yeasts Isolated from many extreme environments.</title>
        <authorList>
            <person name="Coleine C."/>
            <person name="Stajich J.E."/>
            <person name="Selbmann L."/>
        </authorList>
    </citation>
    <scope>NUCLEOTIDE SEQUENCE [LARGE SCALE GENOMIC DNA]</scope>
    <source>
        <strain evidence="4 5">CCFEE 5910</strain>
    </source>
</reference>
<feature type="compositionally biased region" description="Low complexity" evidence="2">
    <location>
        <begin position="83"/>
        <end position="92"/>
    </location>
</feature>
<protein>
    <recommendedName>
        <fullName evidence="3">Impact N-terminal domain-containing protein</fullName>
    </recommendedName>
</protein>
<dbReference type="Proteomes" id="UP001309876">
    <property type="component" value="Unassembled WGS sequence"/>
</dbReference>
<dbReference type="Pfam" id="PF01205">
    <property type="entry name" value="Impact_N"/>
    <property type="match status" value="1"/>
</dbReference>
<keyword evidence="5" id="KW-1185">Reference proteome</keyword>
<dbReference type="PANTHER" id="PTHR16301">
    <property type="entry name" value="IMPACT-RELATED"/>
    <property type="match status" value="1"/>
</dbReference>
<organism evidence="4 5">
    <name type="scientific">Lithohypha guttulata</name>
    <dbReference type="NCBI Taxonomy" id="1690604"/>
    <lineage>
        <taxon>Eukaryota</taxon>
        <taxon>Fungi</taxon>
        <taxon>Dikarya</taxon>
        <taxon>Ascomycota</taxon>
        <taxon>Pezizomycotina</taxon>
        <taxon>Eurotiomycetes</taxon>
        <taxon>Chaetothyriomycetidae</taxon>
        <taxon>Chaetothyriales</taxon>
        <taxon>Trichomeriaceae</taxon>
        <taxon>Lithohypha</taxon>
    </lineage>
</organism>
<name>A0AAN7SVB2_9EURO</name>
<evidence type="ECO:0000313" key="4">
    <source>
        <dbReference type="EMBL" id="KAK5082411.1"/>
    </source>
</evidence>
<dbReference type="GO" id="GO:0005737">
    <property type="term" value="C:cytoplasm"/>
    <property type="evidence" value="ECO:0007669"/>
    <property type="project" value="TreeGrafter"/>
</dbReference>
<sequence>MSLKRSYEPAQKTSEHDEALSNLFESGQILDRASKFIGLFSPATDTPPKVLQQHPPFQKATHRILAWRLPSRQQTVQFEKSKNQQSNPSKKPLVYDTGSLDDGEKYAGKKLEKLLIELDVVGTVVVARWYGGVMLGPVRFDHIVNAAKEAILEYQESIAITADHDTSLPSKKPKTQSTENEVLTPEQEAEQKVRLVKALTDRDNNIVVLRQLLAQKKTKKKAETTSTTQSESPLKSSSSQTPKPLPDYAAMSLTKLKQLDKARDTTISWILKQIDEAEGLQTPTSSIAETSEH</sequence>
<dbReference type="PANTHER" id="PTHR16301:SF26">
    <property type="entry name" value="IMPACT FAMILY MEMBER C14C8.09C"/>
    <property type="match status" value="1"/>
</dbReference>
<gene>
    <name evidence="4" type="ORF">LTR05_007558</name>
</gene>